<reference evidence="1" key="2">
    <citation type="submission" date="2015-07" db="EMBL/GenBank/DDBJ databases">
        <authorList>
            <person name="Noorani M."/>
        </authorList>
    </citation>
    <scope>NUCLEOTIDE SEQUENCE</scope>
    <source>
        <strain evidence="1">Yugu1</strain>
    </source>
</reference>
<proteinExistence type="predicted"/>
<organism evidence="1">
    <name type="scientific">Setaria italica</name>
    <name type="common">Foxtail millet</name>
    <name type="synonym">Panicum italicum</name>
    <dbReference type="NCBI Taxonomy" id="4555"/>
    <lineage>
        <taxon>Eukaryota</taxon>
        <taxon>Viridiplantae</taxon>
        <taxon>Streptophyta</taxon>
        <taxon>Embryophyta</taxon>
        <taxon>Tracheophyta</taxon>
        <taxon>Spermatophyta</taxon>
        <taxon>Magnoliopsida</taxon>
        <taxon>Liliopsida</taxon>
        <taxon>Poales</taxon>
        <taxon>Poaceae</taxon>
        <taxon>PACMAD clade</taxon>
        <taxon>Panicoideae</taxon>
        <taxon>Panicodae</taxon>
        <taxon>Paniceae</taxon>
        <taxon>Cenchrinae</taxon>
        <taxon>Setaria</taxon>
    </lineage>
</organism>
<gene>
    <name evidence="1" type="ORF">SETIT_1G067500v2</name>
</gene>
<dbReference type="EMBL" id="CM003528">
    <property type="protein sequence ID" value="RCV05244.1"/>
    <property type="molecule type" value="Genomic_DNA"/>
</dbReference>
<evidence type="ECO:0000313" key="1">
    <source>
        <dbReference type="EMBL" id="RCV05244.1"/>
    </source>
</evidence>
<sequence>MRSTWLHDQRENAAPSQPPPCLVGSCLRSSARCCFNICGGEAHNSERRCACAAPSAHSLLLCSGLSDHADKLVAD</sequence>
<reference evidence="1" key="1">
    <citation type="journal article" date="2012" name="Nat. Biotechnol.">
        <title>Reference genome sequence of the model plant Setaria.</title>
        <authorList>
            <person name="Bennetzen J.L."/>
            <person name="Schmutz J."/>
            <person name="Wang H."/>
            <person name="Percifield R."/>
            <person name="Hawkins J."/>
            <person name="Pontaroli A.C."/>
            <person name="Estep M."/>
            <person name="Feng L."/>
            <person name="Vaughn J.N."/>
            <person name="Grimwood J."/>
            <person name="Jenkins J."/>
            <person name="Barry K."/>
            <person name="Lindquist E."/>
            <person name="Hellsten U."/>
            <person name="Deshpande S."/>
            <person name="Wang X."/>
            <person name="Wu X."/>
            <person name="Mitros T."/>
            <person name="Triplett J."/>
            <person name="Yang X."/>
            <person name="Ye C.Y."/>
            <person name="Mauro-Herrera M."/>
            <person name="Wang L."/>
            <person name="Li P."/>
            <person name="Sharma M."/>
            <person name="Sharma R."/>
            <person name="Ronald P.C."/>
            <person name="Panaud O."/>
            <person name="Kellogg E.A."/>
            <person name="Brutnell T.P."/>
            <person name="Doust A.N."/>
            <person name="Tuskan G.A."/>
            <person name="Rokhsar D."/>
            <person name="Devos K.M."/>
        </authorList>
    </citation>
    <scope>NUCLEOTIDE SEQUENCE [LARGE SCALE GENOMIC DNA]</scope>
    <source>
        <strain evidence="1">Yugu1</strain>
    </source>
</reference>
<accession>A0A368PID3</accession>
<name>A0A368PID3_SETIT</name>
<dbReference type="AlphaFoldDB" id="A0A368PID3"/>
<protein>
    <submittedName>
        <fullName evidence="1">Uncharacterized protein</fullName>
    </submittedName>
</protein>
<dbReference type="PROSITE" id="PS51257">
    <property type="entry name" value="PROKAR_LIPOPROTEIN"/>
    <property type="match status" value="1"/>
</dbReference>